<dbReference type="EMBL" id="CP027806">
    <property type="protein sequence ID" value="AXJ02422.1"/>
    <property type="molecule type" value="Genomic_DNA"/>
</dbReference>
<dbReference type="GO" id="GO:0009252">
    <property type="term" value="P:peptidoglycan biosynthetic process"/>
    <property type="evidence" value="ECO:0007669"/>
    <property type="project" value="TreeGrafter"/>
</dbReference>
<dbReference type="PANTHER" id="PTHR40593:SF1">
    <property type="entry name" value="PENICILLIN-BINDING PROTEIN ACTIVATOR LPOB"/>
    <property type="match status" value="1"/>
</dbReference>
<proteinExistence type="predicted"/>
<dbReference type="KEGG" id="cprv:CYPRO_3188"/>
<dbReference type="AlphaFoldDB" id="A0A345UPM0"/>
<accession>A0A345UPM0</accession>
<dbReference type="GO" id="GO:0030234">
    <property type="term" value="F:enzyme regulator activity"/>
    <property type="evidence" value="ECO:0007669"/>
    <property type="project" value="TreeGrafter"/>
</dbReference>
<evidence type="ECO:0000313" key="3">
    <source>
        <dbReference type="Proteomes" id="UP000254808"/>
    </source>
</evidence>
<dbReference type="GO" id="GO:0031241">
    <property type="term" value="C:periplasmic side of cell outer membrane"/>
    <property type="evidence" value="ECO:0007669"/>
    <property type="project" value="TreeGrafter"/>
</dbReference>
<evidence type="ECO:0000256" key="1">
    <source>
        <dbReference type="SAM" id="SignalP"/>
    </source>
</evidence>
<dbReference type="PROSITE" id="PS51257">
    <property type="entry name" value="PROKAR_LIPOPROTEIN"/>
    <property type="match status" value="1"/>
</dbReference>
<name>A0A345UPM0_9BACT</name>
<dbReference type="Gene3D" id="3.40.50.10610">
    <property type="entry name" value="ABC-type transport auxiliary lipoprotein component"/>
    <property type="match status" value="1"/>
</dbReference>
<organism evidence="2 3">
    <name type="scientific">Cyclonatronum proteinivorum</name>
    <dbReference type="NCBI Taxonomy" id="1457365"/>
    <lineage>
        <taxon>Bacteria</taxon>
        <taxon>Pseudomonadati</taxon>
        <taxon>Balneolota</taxon>
        <taxon>Balneolia</taxon>
        <taxon>Balneolales</taxon>
        <taxon>Cyclonatronaceae</taxon>
        <taxon>Cyclonatronum</taxon>
    </lineage>
</organism>
<evidence type="ECO:0008006" key="4">
    <source>
        <dbReference type="Google" id="ProtNLM"/>
    </source>
</evidence>
<gene>
    <name evidence="2" type="ORF">CYPRO_3188</name>
</gene>
<dbReference type="RefSeq" id="WP_114985841.1">
    <property type="nucleotide sequence ID" value="NZ_CP027806.1"/>
</dbReference>
<reference evidence="2 3" key="1">
    <citation type="submission" date="2018-03" db="EMBL/GenBank/DDBJ databases">
        <title>Phenotypic and genomic properties of Cyclonatronum proteinivorum gen. nov., sp. nov., a haloalkaliphilic bacteroidete from soda lakes possessing Na+-translocating rhodopsin.</title>
        <authorList>
            <person name="Toshchakov S.V."/>
            <person name="Korzhenkov A."/>
            <person name="Samarov N.I."/>
            <person name="Kublanov I.V."/>
            <person name="Muntyan M.S."/>
            <person name="Sorokin D.Y."/>
        </authorList>
    </citation>
    <scope>NUCLEOTIDE SEQUENCE [LARGE SCALE GENOMIC DNA]</scope>
    <source>
        <strain evidence="2 3">Omega</strain>
    </source>
</reference>
<feature type="chain" id="PRO_5016708449" description="Penicillin-binding protein activator LpoB" evidence="1">
    <location>
        <begin position="24"/>
        <end position="206"/>
    </location>
</feature>
<dbReference type="OrthoDB" id="9803653at2"/>
<evidence type="ECO:0000313" key="2">
    <source>
        <dbReference type="EMBL" id="AXJ02422.1"/>
    </source>
</evidence>
<dbReference type="PANTHER" id="PTHR40593">
    <property type="entry name" value="PENICILLIN-BINDING PROTEIN ACTIVATOR LPOB"/>
    <property type="match status" value="1"/>
</dbReference>
<dbReference type="Proteomes" id="UP000254808">
    <property type="component" value="Chromosome"/>
</dbReference>
<feature type="signal peptide" evidence="1">
    <location>
        <begin position="1"/>
        <end position="23"/>
    </location>
</feature>
<dbReference type="InterPro" id="IPR014094">
    <property type="entry name" value="LpoB"/>
</dbReference>
<protein>
    <recommendedName>
        <fullName evidence="4">Penicillin-binding protein activator LpoB</fullName>
    </recommendedName>
</protein>
<keyword evidence="1" id="KW-0732">Signal</keyword>
<dbReference type="Pfam" id="PF13036">
    <property type="entry name" value="LpoB"/>
    <property type="match status" value="1"/>
</dbReference>
<sequence>MKTPSLIHSFIIVLSFLFVASCAGGPSQTVTRVGADEAPELSGRWNDRDARIVSETMIGDVLRRPWLQRFKDAQDREPVVIVGRVQNDSMEHIDTEVFTRDLERELINSGEVRFVAGGNVRADIREERSQQQQYASFETVKNLAQELGADFMLVGNINSIIDESVDRRQAVIFYSVNLELVNVETTEKVWIGNEQIRKVIERRAIR</sequence>
<keyword evidence="3" id="KW-1185">Reference proteome</keyword>